<evidence type="ECO:0000313" key="2">
    <source>
        <dbReference type="EMBL" id="SDH31846.1"/>
    </source>
</evidence>
<organism evidence="2 3">
    <name type="scientific">Paraburkholderia phenazinium</name>
    <dbReference type="NCBI Taxonomy" id="60549"/>
    <lineage>
        <taxon>Bacteria</taxon>
        <taxon>Pseudomonadati</taxon>
        <taxon>Pseudomonadota</taxon>
        <taxon>Betaproteobacteria</taxon>
        <taxon>Burkholderiales</taxon>
        <taxon>Burkholderiaceae</taxon>
        <taxon>Paraburkholderia</taxon>
    </lineage>
</organism>
<dbReference type="AlphaFoldDB" id="A0A1G8BF37"/>
<dbReference type="EMBL" id="FNCJ01000009">
    <property type="protein sequence ID" value="SDH31846.1"/>
    <property type="molecule type" value="Genomic_DNA"/>
</dbReference>
<name>A0A1G8BF37_9BURK</name>
<sequence>MAPEFRTPFEMYLANLDIALRMLTSAQEWRQHACALEKLRIERYGDALRRTRESAAIAKDWNECQASFQAVLSDYLATTSNIWQQSVGLAVRNRGAFGEAVRDALNNWQSAWADQWKKAADVSGSGAPLREWLQHLEQMVSTGPDSWAFVQAAPQPEGSRPHAPQPVGAAAAGVRTRLVRGE</sequence>
<gene>
    <name evidence="2" type="ORF">SAMN05216466_10926</name>
</gene>
<feature type="compositionally biased region" description="Low complexity" evidence="1">
    <location>
        <begin position="165"/>
        <end position="174"/>
    </location>
</feature>
<accession>A0A1G8BF37</accession>
<evidence type="ECO:0000256" key="1">
    <source>
        <dbReference type="SAM" id="MobiDB-lite"/>
    </source>
</evidence>
<reference evidence="2 3" key="1">
    <citation type="submission" date="2016-10" db="EMBL/GenBank/DDBJ databases">
        <authorList>
            <person name="de Groot N.N."/>
        </authorList>
    </citation>
    <scope>NUCLEOTIDE SEQUENCE [LARGE SCALE GENOMIC DNA]</scope>
    <source>
        <strain evidence="2 3">LMG 2247</strain>
    </source>
</reference>
<feature type="region of interest" description="Disordered" evidence="1">
    <location>
        <begin position="154"/>
        <end position="174"/>
    </location>
</feature>
<dbReference type="RefSeq" id="WP_090686337.1">
    <property type="nucleotide sequence ID" value="NZ_CADERL010000004.1"/>
</dbReference>
<evidence type="ECO:0000313" key="3">
    <source>
        <dbReference type="Proteomes" id="UP000199706"/>
    </source>
</evidence>
<protein>
    <submittedName>
        <fullName evidence="2">Uncharacterized protein</fullName>
    </submittedName>
</protein>
<dbReference type="Proteomes" id="UP000199706">
    <property type="component" value="Unassembled WGS sequence"/>
</dbReference>
<dbReference type="OrthoDB" id="9088547at2"/>
<proteinExistence type="predicted"/>